<comment type="similarity">
    <text evidence="1">Belongs to the FGGY kinase family.</text>
</comment>
<keyword evidence="7" id="KW-1185">Reference proteome</keyword>
<keyword evidence="3 6" id="KW-0418">Kinase</keyword>
<name>A0ABY1PJH5_9HYPH</name>
<dbReference type="EMBL" id="FXTT01000006">
    <property type="protein sequence ID" value="SMP35415.1"/>
    <property type="molecule type" value="Genomic_DNA"/>
</dbReference>
<dbReference type="InterPro" id="IPR050406">
    <property type="entry name" value="FGGY_Carb_Kinase"/>
</dbReference>
<dbReference type="RefSeq" id="WP_155191017.1">
    <property type="nucleotide sequence ID" value="NZ_BAAAEA010000002.1"/>
</dbReference>
<evidence type="ECO:0000256" key="3">
    <source>
        <dbReference type="ARBA" id="ARBA00022777"/>
    </source>
</evidence>
<evidence type="ECO:0000313" key="7">
    <source>
        <dbReference type="Proteomes" id="UP001157914"/>
    </source>
</evidence>
<dbReference type="InterPro" id="IPR043129">
    <property type="entry name" value="ATPase_NBD"/>
</dbReference>
<feature type="domain" description="Carbohydrate kinase FGGY N-terminal" evidence="4">
    <location>
        <begin position="8"/>
        <end position="242"/>
    </location>
</feature>
<feature type="domain" description="Carbohydrate kinase FGGY C-terminal" evidence="5">
    <location>
        <begin position="250"/>
        <end position="425"/>
    </location>
</feature>
<evidence type="ECO:0000313" key="6">
    <source>
        <dbReference type="EMBL" id="SMP35415.1"/>
    </source>
</evidence>
<dbReference type="InterPro" id="IPR049382">
    <property type="entry name" value="FGGY_C_2"/>
</dbReference>
<reference evidence="6 7" key="1">
    <citation type="submission" date="2017-05" db="EMBL/GenBank/DDBJ databases">
        <authorList>
            <person name="Varghese N."/>
            <person name="Submissions S."/>
        </authorList>
    </citation>
    <scope>NUCLEOTIDE SEQUENCE [LARGE SCALE GENOMIC DNA]</scope>
    <source>
        <strain evidence="6 7">DSM 15949</strain>
    </source>
</reference>
<proteinExistence type="inferred from homology"/>
<dbReference type="Proteomes" id="UP001157914">
    <property type="component" value="Unassembled WGS sequence"/>
</dbReference>
<keyword evidence="2" id="KW-0808">Transferase</keyword>
<evidence type="ECO:0000256" key="2">
    <source>
        <dbReference type="ARBA" id="ARBA00022679"/>
    </source>
</evidence>
<organism evidence="6 7">
    <name type="scientific">Roseibium denhamense</name>
    <dbReference type="NCBI Taxonomy" id="76305"/>
    <lineage>
        <taxon>Bacteria</taxon>
        <taxon>Pseudomonadati</taxon>
        <taxon>Pseudomonadota</taxon>
        <taxon>Alphaproteobacteria</taxon>
        <taxon>Hyphomicrobiales</taxon>
        <taxon>Stappiaceae</taxon>
        <taxon>Roseibium</taxon>
    </lineage>
</organism>
<evidence type="ECO:0000259" key="5">
    <source>
        <dbReference type="Pfam" id="PF21546"/>
    </source>
</evidence>
<dbReference type="CDD" id="cd07772">
    <property type="entry name" value="ASKHA_NBD_FGGY_NaCK-like"/>
    <property type="match status" value="1"/>
</dbReference>
<gene>
    <name evidence="6" type="ORF">SAMN06265374_3991</name>
</gene>
<dbReference type="InterPro" id="IPR018484">
    <property type="entry name" value="FGGY_N"/>
</dbReference>
<dbReference type="PANTHER" id="PTHR43095">
    <property type="entry name" value="SUGAR KINASE"/>
    <property type="match status" value="1"/>
</dbReference>
<protein>
    <submittedName>
        <fullName evidence="6">Sugar (Pentulose or hexulose) kinase</fullName>
    </submittedName>
</protein>
<dbReference type="Gene3D" id="3.30.420.40">
    <property type="match status" value="2"/>
</dbReference>
<evidence type="ECO:0000259" key="4">
    <source>
        <dbReference type="Pfam" id="PF00370"/>
    </source>
</evidence>
<dbReference type="GO" id="GO:0016301">
    <property type="term" value="F:kinase activity"/>
    <property type="evidence" value="ECO:0007669"/>
    <property type="project" value="UniProtKB-KW"/>
</dbReference>
<sequence length="483" mass="51203">MSAPRHVGVIDIGKTNVKVAVVDLVGRREIGVLKRSNAVVAGPPYPHYDIEGHWQFLCEALASLNADHGVDAISVTAHGASLVLLDETGNLATPVLDYEFGGPDDLAAAYDGIRPDFAETGSPRLPVGLNVGAQLFWQFRSDPELERRVATVLTYPQYWTFRLTGVLANEVTSLGCHTDLWNPRQEDFSSLVTNLGLQEKMAPVRKAVECAGPLLPGIAEATGLPPQTAVACGIHDSNASLLPHLLERRAPFTVLSTGTWVIALAIGGRDMPLDPARDTLINVNAFGDPVPSARFMGGREFDLVMGDRPAGCTEPEAAAVLERQIMLFPAVEPKSGPFPGKNARWNAEETTLTPGERFAALSFYLALMSAECLAMIGADGPTIVEGPFSQNLQFLAMLEAATGRPVDTSNTSATGTSIGAALLVAGRADPSAPKQASPIRQTEIDPRAGAYASTWRAQVASVPFSEGTALSAQLYRGAPGVSD</sequence>
<accession>A0ABY1PJH5</accession>
<evidence type="ECO:0000256" key="1">
    <source>
        <dbReference type="ARBA" id="ARBA00009156"/>
    </source>
</evidence>
<dbReference type="Pfam" id="PF00370">
    <property type="entry name" value="FGGY_N"/>
    <property type="match status" value="1"/>
</dbReference>
<dbReference type="Pfam" id="PF21546">
    <property type="entry name" value="FGGY_C_2"/>
    <property type="match status" value="1"/>
</dbReference>
<dbReference type="PANTHER" id="PTHR43095:SF5">
    <property type="entry name" value="XYLULOSE KINASE"/>
    <property type="match status" value="1"/>
</dbReference>
<comment type="caution">
    <text evidence="6">The sequence shown here is derived from an EMBL/GenBank/DDBJ whole genome shotgun (WGS) entry which is preliminary data.</text>
</comment>
<dbReference type="SUPFAM" id="SSF53067">
    <property type="entry name" value="Actin-like ATPase domain"/>
    <property type="match status" value="1"/>
</dbReference>